<dbReference type="RefSeq" id="WP_129334674.1">
    <property type="nucleotide sequence ID" value="NZ_SDVB01000425.1"/>
</dbReference>
<reference evidence="3 4" key="1">
    <citation type="submission" date="2019-01" db="EMBL/GenBank/DDBJ databases">
        <authorList>
            <person name="Deng T."/>
        </authorList>
    </citation>
    <scope>NUCLEOTIDE SEQUENCE [LARGE SCALE GENOMIC DNA]</scope>
    <source>
        <strain evidence="3 4">F8825</strain>
    </source>
</reference>
<dbReference type="Proteomes" id="UP000291088">
    <property type="component" value="Unassembled WGS sequence"/>
</dbReference>
<dbReference type="NCBIfam" id="TIGR03414">
    <property type="entry name" value="ABC_choline_bnd"/>
    <property type="match status" value="1"/>
</dbReference>
<dbReference type="GO" id="GO:0022857">
    <property type="term" value="F:transmembrane transporter activity"/>
    <property type="evidence" value="ECO:0007669"/>
    <property type="project" value="InterPro"/>
</dbReference>
<dbReference type="GO" id="GO:0042597">
    <property type="term" value="C:periplasmic space"/>
    <property type="evidence" value="ECO:0007669"/>
    <property type="project" value="InterPro"/>
</dbReference>
<evidence type="ECO:0000313" key="3">
    <source>
        <dbReference type="EMBL" id="RYB92868.1"/>
    </source>
</evidence>
<feature type="chain" id="PRO_5020647539" evidence="1">
    <location>
        <begin position="27"/>
        <end position="316"/>
    </location>
</feature>
<protein>
    <submittedName>
        <fullName evidence="3">Choline ABC transporter substrate-binding protein</fullName>
    </submittedName>
</protein>
<dbReference type="GO" id="GO:0043190">
    <property type="term" value="C:ATP-binding cassette (ABC) transporter complex"/>
    <property type="evidence" value="ECO:0007669"/>
    <property type="project" value="InterPro"/>
</dbReference>
<dbReference type="GO" id="GO:0015871">
    <property type="term" value="P:choline transport"/>
    <property type="evidence" value="ECO:0007669"/>
    <property type="project" value="InterPro"/>
</dbReference>
<dbReference type="Gene3D" id="3.40.190.10">
    <property type="entry name" value="Periplasmic binding protein-like II"/>
    <property type="match status" value="1"/>
</dbReference>
<gene>
    <name evidence="3" type="ORF">EUU22_25025</name>
</gene>
<evidence type="ECO:0000256" key="1">
    <source>
        <dbReference type="SAM" id="SignalP"/>
    </source>
</evidence>
<dbReference type="GO" id="GO:0033265">
    <property type="term" value="F:choline binding"/>
    <property type="evidence" value="ECO:0007669"/>
    <property type="project" value="InterPro"/>
</dbReference>
<dbReference type="CDD" id="cd13640">
    <property type="entry name" value="PBP2_ChoX"/>
    <property type="match status" value="1"/>
</dbReference>
<dbReference type="InterPro" id="IPR007210">
    <property type="entry name" value="ABC_Gly_betaine_transp_sub-bd"/>
</dbReference>
<dbReference type="Pfam" id="PF04069">
    <property type="entry name" value="OpuAC"/>
    <property type="match status" value="1"/>
</dbReference>
<dbReference type="OrthoDB" id="9787902at2"/>
<comment type="caution">
    <text evidence="3">The sequence shown here is derived from an EMBL/GenBank/DDBJ whole genome shotgun (WGS) entry which is preliminary data.</text>
</comment>
<evidence type="ECO:0000259" key="2">
    <source>
        <dbReference type="Pfam" id="PF04069"/>
    </source>
</evidence>
<name>A0A4Q2RVF2_9HYPH</name>
<dbReference type="SUPFAM" id="SSF53850">
    <property type="entry name" value="Periplasmic binding protein-like II"/>
    <property type="match status" value="1"/>
</dbReference>
<keyword evidence="1" id="KW-0732">Signal</keyword>
<proteinExistence type="predicted"/>
<accession>A0A4Q2RVF2</accession>
<evidence type="ECO:0000313" key="4">
    <source>
        <dbReference type="Proteomes" id="UP000291088"/>
    </source>
</evidence>
<dbReference type="EMBL" id="SDVB01000425">
    <property type="protein sequence ID" value="RYB92868.1"/>
    <property type="molecule type" value="Genomic_DNA"/>
</dbReference>
<organism evidence="3 4">
    <name type="scientific">Ciceribacter ferrooxidans</name>
    <dbReference type="NCBI Taxonomy" id="2509717"/>
    <lineage>
        <taxon>Bacteria</taxon>
        <taxon>Pseudomonadati</taxon>
        <taxon>Pseudomonadota</taxon>
        <taxon>Alphaproteobacteria</taxon>
        <taxon>Hyphomicrobiales</taxon>
        <taxon>Rhizobiaceae</taxon>
        <taxon>Ciceribacter</taxon>
    </lineage>
</organism>
<dbReference type="Gene3D" id="3.40.190.100">
    <property type="entry name" value="Glycine betaine-binding periplasmic protein, domain 2"/>
    <property type="match status" value="1"/>
</dbReference>
<feature type="signal peptide" evidence="1">
    <location>
        <begin position="1"/>
        <end position="26"/>
    </location>
</feature>
<keyword evidence="4" id="KW-1185">Reference proteome</keyword>
<dbReference type="InterPro" id="IPR017783">
    <property type="entry name" value="ABC_choline_sub-bd"/>
</dbReference>
<sequence>MKKTSVAAGTTLAILLSVSVAGTVHAGEDAACKTIRMSDPGWTDITATNGVAGVLLSALGYEAEVKTLSVPIGYEAMKNKEIDVFLGNWMPAQNAFIEDLKKAEAIEIVGRNLEGAKFTLAVPSYVAAEGVKDFSDLQKHADEFDHSIYGIEPGAPANGSIQKMIDAGEFGLADWKLVESSEQAMLAQVERAAEKKAAIVFLAWAPHPMNNRFELTYLSGGDAYFGPNYGGAEVYTLARTGWTAMCPNAARLFKQLTFDIAMENTLMGKILEGEEPKAAATAWLKENPQSLGPWLEGVTTFDGAPGTEAVKASLGL</sequence>
<dbReference type="AlphaFoldDB" id="A0A4Q2RVF2"/>
<feature type="domain" description="ABC-type glycine betaine transport system substrate-binding" evidence="2">
    <location>
        <begin position="33"/>
        <end position="286"/>
    </location>
</feature>